<dbReference type="InterPro" id="IPR011251">
    <property type="entry name" value="Luciferase-like_dom"/>
</dbReference>
<dbReference type="Gene3D" id="3.20.20.30">
    <property type="entry name" value="Luciferase-like domain"/>
    <property type="match status" value="1"/>
</dbReference>
<feature type="domain" description="Luciferase-like" evidence="1">
    <location>
        <begin position="31"/>
        <end position="332"/>
    </location>
</feature>
<evidence type="ECO:0000313" key="2">
    <source>
        <dbReference type="EMBL" id="TDZ50667.1"/>
    </source>
</evidence>
<organism evidence="2 3">
    <name type="scientific">Mycobacteroides franklinii</name>
    <dbReference type="NCBI Taxonomy" id="948102"/>
    <lineage>
        <taxon>Bacteria</taxon>
        <taxon>Bacillati</taxon>
        <taxon>Actinomycetota</taxon>
        <taxon>Actinomycetes</taxon>
        <taxon>Mycobacteriales</taxon>
        <taxon>Mycobacteriaceae</taxon>
        <taxon>Mycobacteroides</taxon>
    </lineage>
</organism>
<name>A0A4R8RBC4_9MYCO</name>
<evidence type="ECO:0000313" key="3">
    <source>
        <dbReference type="Proteomes" id="UP000295165"/>
    </source>
</evidence>
<dbReference type="CDD" id="cd01097">
    <property type="entry name" value="Tetrahydromethanopterin_reductase"/>
    <property type="match status" value="1"/>
</dbReference>
<dbReference type="InterPro" id="IPR036661">
    <property type="entry name" value="Luciferase-like_sf"/>
</dbReference>
<dbReference type="Proteomes" id="UP000295165">
    <property type="component" value="Unassembled WGS sequence"/>
</dbReference>
<accession>A0A4R8RBC4</accession>
<keyword evidence="3" id="KW-1185">Reference proteome</keyword>
<dbReference type="AlphaFoldDB" id="A0A4R8RBC4"/>
<protein>
    <submittedName>
        <fullName evidence="2">F420-dependent glucose-6-phosphate dehydrogenase</fullName>
        <ecNumber evidence="2">1.1.98.2</ecNumber>
    </submittedName>
</protein>
<dbReference type="EMBL" id="PECC01000027">
    <property type="protein sequence ID" value="TDZ50667.1"/>
    <property type="molecule type" value="Genomic_DNA"/>
</dbReference>
<reference evidence="2 3" key="1">
    <citation type="journal article" date="2019" name="Sci. Rep.">
        <title>Extended insight into the Mycobacterium chelonae-abscessus complex through whole genome sequencing of Mycobacterium salmoniphilum outbreak and Mycobacterium salmoniphilum-like strains.</title>
        <authorList>
            <person name="Behra P.R.K."/>
            <person name="Das S."/>
            <person name="Pettersson B.M.F."/>
            <person name="Shirreff L."/>
            <person name="DuCote T."/>
            <person name="Jacobsson K.G."/>
            <person name="Ennis D.G."/>
            <person name="Kirsebom L.A."/>
        </authorList>
    </citation>
    <scope>NUCLEOTIDE SEQUENCE [LARGE SCALE GENOMIC DNA]</scope>
    <source>
        <strain evidence="2 3">CCUG 63697</strain>
    </source>
</reference>
<dbReference type="PANTHER" id="PTHR43244">
    <property type="match status" value="1"/>
</dbReference>
<dbReference type="SUPFAM" id="SSF51679">
    <property type="entry name" value="Bacterial luciferase-like"/>
    <property type="match status" value="1"/>
</dbReference>
<dbReference type="EC" id="1.1.98.2" evidence="2"/>
<comment type="caution">
    <text evidence="2">The sequence shown here is derived from an EMBL/GenBank/DDBJ whole genome shotgun (WGS) entry which is preliminary data.</text>
</comment>
<dbReference type="NCBIfam" id="TIGR03617">
    <property type="entry name" value="F420_MSMEG_2256"/>
    <property type="match status" value="1"/>
</dbReference>
<dbReference type="GO" id="GO:0016705">
    <property type="term" value="F:oxidoreductase activity, acting on paired donors, with incorporation or reduction of molecular oxygen"/>
    <property type="evidence" value="ECO:0007669"/>
    <property type="project" value="InterPro"/>
</dbReference>
<dbReference type="GO" id="GO:0052749">
    <property type="term" value="F:glucose-6-phosphate dehydrogenase (coenzyme F420) activity"/>
    <property type="evidence" value="ECO:0007669"/>
    <property type="project" value="UniProtKB-EC"/>
</dbReference>
<dbReference type="InterPro" id="IPR050564">
    <property type="entry name" value="F420-G6PD/mer"/>
</dbReference>
<sequence>MLARVWALCASNMHFGNMSEVLIDVTLTTGLNTMATDASEAEESGYAGIWTFEGAHDPFLPILLAAEHTKDVVLGTSIAVAFARNPMLLANIGWDLQAYSGGRFILGLGTQIKPHITRRFDMPWSSPAARMRDMVLAVRAIWQSWQERGALDYRGEFYQNTLMTPMFMPDPAEVSAFGPPPIWLAGVGSGMTAVAGEVADGFMSHPFCTPDYLAQVTRPTLDRGAAKAGKTLADIQIHHSPMIVIGRDDAELVHARAAVRKQLAFYGSTPAYWPVLELHGRADVGPKLKELSKQGEWDAMATLIDDEFVDTAAITVTDAAQGAHELARRYGDLVHRLGFNTPYRPDRELLAALLGACRRDSGF</sequence>
<dbReference type="InterPro" id="IPR019919">
    <property type="entry name" value="Lucif-like_OxRdtase_MSMEG_2256"/>
</dbReference>
<evidence type="ECO:0000259" key="1">
    <source>
        <dbReference type="Pfam" id="PF00296"/>
    </source>
</evidence>
<gene>
    <name evidence="2" type="primary">fgd_1</name>
    <name evidence="2" type="ORF">CCUG63697_02176</name>
</gene>
<proteinExistence type="predicted"/>
<dbReference type="Pfam" id="PF00296">
    <property type="entry name" value="Bac_luciferase"/>
    <property type="match status" value="1"/>
</dbReference>
<dbReference type="PANTHER" id="PTHR43244:SF2">
    <property type="entry name" value="CONSERVED HYPOTHETICAL ALANINE AND PROLINE-RICH PROTEIN"/>
    <property type="match status" value="1"/>
</dbReference>
<keyword evidence="2" id="KW-0560">Oxidoreductase</keyword>